<gene>
    <name evidence="1" type="ORF">F896_01453</name>
    <name evidence="2" type="ORF">Q3V53_07605</name>
</gene>
<keyword evidence="4" id="KW-1185">Reference proteome</keyword>
<comment type="caution">
    <text evidence="1">The sequence shown here is derived from an EMBL/GenBank/DDBJ whole genome shotgun (WGS) entry which is preliminary data.</text>
</comment>
<dbReference type="Proteomes" id="UP000016203">
    <property type="component" value="Unassembled WGS sequence"/>
</dbReference>
<accession>R9B3S9</accession>
<evidence type="ECO:0000313" key="4">
    <source>
        <dbReference type="Proteomes" id="UP001168902"/>
    </source>
</evidence>
<evidence type="ECO:0000313" key="2">
    <source>
        <dbReference type="EMBL" id="MDO3657068.1"/>
    </source>
</evidence>
<evidence type="ECO:0000313" key="1">
    <source>
        <dbReference type="EMBL" id="EOR08920.1"/>
    </source>
</evidence>
<dbReference type="HOGENOM" id="CLU_1425211_0_0_6"/>
<name>R9B3S9_9GAMM</name>
<protein>
    <submittedName>
        <fullName evidence="1">Uncharacterized protein</fullName>
    </submittedName>
</protein>
<dbReference type="EMBL" id="AQFL01000009">
    <property type="protein sequence ID" value="EOR08920.1"/>
    <property type="molecule type" value="Genomic_DNA"/>
</dbReference>
<proteinExistence type="predicted"/>
<dbReference type="RefSeq" id="WP_016163217.1">
    <property type="nucleotide sequence ID" value="NZ_JAKZGC010000025.1"/>
</dbReference>
<dbReference type="Proteomes" id="UP001168902">
    <property type="component" value="Unassembled WGS sequence"/>
</dbReference>
<reference evidence="1 3" key="1">
    <citation type="submission" date="2013-03" db="EMBL/GenBank/DDBJ databases">
        <title>The Genome Sequence of Acinetobacter sp. CIP 110321.</title>
        <authorList>
            <consortium name="The Broad Institute Genome Sequencing Platform"/>
            <consortium name="The Broad Institute Genome Sequencing Center for Infectious Disease"/>
            <person name="Cerqueira G."/>
            <person name="Feldgarden M."/>
            <person name="Courvalin P."/>
            <person name="Perichon B."/>
            <person name="Grillot-Courvalin C."/>
            <person name="Clermont D."/>
            <person name="Rocha E."/>
            <person name="Yoon E.-J."/>
            <person name="Nemec A."/>
            <person name="Walker B."/>
            <person name="Young S.K."/>
            <person name="Zeng Q."/>
            <person name="Gargeya S."/>
            <person name="Fitzgerald M."/>
            <person name="Haas B."/>
            <person name="Abouelleil A."/>
            <person name="Alvarado L."/>
            <person name="Arachchi H.M."/>
            <person name="Berlin A.M."/>
            <person name="Chapman S.B."/>
            <person name="Dewar J."/>
            <person name="Goldberg J."/>
            <person name="Griggs A."/>
            <person name="Gujja S."/>
            <person name="Hansen M."/>
            <person name="Howarth C."/>
            <person name="Imamovic A."/>
            <person name="Larimer J."/>
            <person name="McCowan C."/>
            <person name="Murphy C."/>
            <person name="Neiman D."/>
            <person name="Pearson M."/>
            <person name="Priest M."/>
            <person name="Roberts A."/>
            <person name="Saif S."/>
            <person name="Shea T."/>
            <person name="Sisk P."/>
            <person name="Sykes S."/>
            <person name="Wortman J."/>
            <person name="Nusbaum C."/>
            <person name="Birren B."/>
        </authorList>
    </citation>
    <scope>NUCLEOTIDE SEQUENCE [LARGE SCALE GENOMIC DNA]</scope>
    <source>
        <strain evidence="1 3">CIP 110321</strain>
    </source>
</reference>
<dbReference type="AlphaFoldDB" id="R9B3S9"/>
<dbReference type="PATRIC" id="fig|1217699.3.peg.1401"/>
<sequence length="190" mass="21378">MKILSTALLCISIIGSVGGSAYYLKQEPKTLIETNYGSVNLGQVFAESVLMTVEIDGFSGHQDYDVVLNQGSFFEAKKDLNEAMERKMKLIFIDSPESEKISYDIATVTSDRDVVITTAIRYNSSNFMNQPYILTMSKKTYKIKKDEPLKSSLDKFVDDAIAINKKDIANRLYITNKELYGLLVEKDPKS</sequence>
<reference evidence="2 4" key="2">
    <citation type="submission" date="2023-07" db="EMBL/GenBank/DDBJ databases">
        <title>A novel proteolytic Acinetobacter species.</title>
        <authorList>
            <person name="Nemec A."/>
            <person name="Radolfova-Krizova L."/>
        </authorList>
    </citation>
    <scope>NUCLEOTIDE SEQUENCE [LARGE SCALE GENOMIC DNA]</scope>
    <source>
        <strain evidence="2 4">NIPH 1865</strain>
    </source>
</reference>
<organism evidence="1 3">
    <name type="scientific">Acinetobacter genomosp. 15BJ</name>
    <dbReference type="NCBI Taxonomy" id="106651"/>
    <lineage>
        <taxon>Bacteria</taxon>
        <taxon>Pseudomonadati</taxon>
        <taxon>Pseudomonadota</taxon>
        <taxon>Gammaproteobacteria</taxon>
        <taxon>Moraxellales</taxon>
        <taxon>Moraxellaceae</taxon>
        <taxon>Acinetobacter</taxon>
    </lineage>
</organism>
<dbReference type="EMBL" id="JAUMJH010000015">
    <property type="protein sequence ID" value="MDO3657068.1"/>
    <property type="molecule type" value="Genomic_DNA"/>
</dbReference>
<evidence type="ECO:0000313" key="3">
    <source>
        <dbReference type="Proteomes" id="UP000016203"/>
    </source>
</evidence>